<reference evidence="2 3" key="1">
    <citation type="submission" date="2016-05" db="EMBL/GenBank/DDBJ databases">
        <title>Genome sequencing reveals origins of a unique bacterial endosymbiosis in the earliest lineages of terrestrial Fungi.</title>
        <authorList>
            <consortium name="DOE Joint Genome Institute"/>
            <person name="Uehling J."/>
            <person name="Gryganskyi A."/>
            <person name="Hameed K."/>
            <person name="Tschaplinski T."/>
            <person name="Misztal P."/>
            <person name="Wu S."/>
            <person name="Desiro A."/>
            <person name="Vande Pol N."/>
            <person name="Du Z.-Y."/>
            <person name="Zienkiewicz A."/>
            <person name="Zienkiewicz K."/>
            <person name="Morin E."/>
            <person name="Tisserant E."/>
            <person name="Splivallo R."/>
            <person name="Hainaut M."/>
            <person name="Henrissat B."/>
            <person name="Ohm R."/>
            <person name="Kuo A."/>
            <person name="Yan J."/>
            <person name="Lipzen A."/>
            <person name="Nolan M."/>
            <person name="Labutti K."/>
            <person name="Barry K."/>
            <person name="Goldstein A."/>
            <person name="Labbe J."/>
            <person name="Schadt C."/>
            <person name="Tuskan G."/>
            <person name="Grigoriev I."/>
            <person name="Martin F."/>
            <person name="Vilgalys R."/>
            <person name="Bonito G."/>
        </authorList>
    </citation>
    <scope>NUCLEOTIDE SEQUENCE [LARGE SCALE GENOMIC DNA]</scope>
    <source>
        <strain evidence="2 3">AG-77</strain>
    </source>
</reference>
<keyword evidence="3" id="KW-1185">Reference proteome</keyword>
<name>A0A197JIT9_9FUNG</name>
<gene>
    <name evidence="2" type="ORF">K457DRAFT_845635</name>
</gene>
<feature type="compositionally biased region" description="Pro residues" evidence="1">
    <location>
        <begin position="52"/>
        <end position="63"/>
    </location>
</feature>
<dbReference type="AlphaFoldDB" id="A0A197JIT9"/>
<accession>A0A197JIT9</accession>
<sequence>MQQPCSPPKPLLFPSAIPLSLFSSFNTVSSSTLGLVPLPCSTTSSKRLPNPHSLPWPARPWTPDPDRLPLPVALQALPSQDNNNSSSNNKTAPVLQSESQGIPTLAPTLEEPPTHTRPMPSSRRNSMRPITMSRPFKNYSRRRLRKSPK</sequence>
<proteinExistence type="predicted"/>
<dbReference type="Proteomes" id="UP000078512">
    <property type="component" value="Unassembled WGS sequence"/>
</dbReference>
<evidence type="ECO:0000313" key="3">
    <source>
        <dbReference type="Proteomes" id="UP000078512"/>
    </source>
</evidence>
<evidence type="ECO:0000313" key="2">
    <source>
        <dbReference type="EMBL" id="OAQ24289.1"/>
    </source>
</evidence>
<organism evidence="2 3">
    <name type="scientific">Linnemannia elongata AG-77</name>
    <dbReference type="NCBI Taxonomy" id="1314771"/>
    <lineage>
        <taxon>Eukaryota</taxon>
        <taxon>Fungi</taxon>
        <taxon>Fungi incertae sedis</taxon>
        <taxon>Mucoromycota</taxon>
        <taxon>Mortierellomycotina</taxon>
        <taxon>Mortierellomycetes</taxon>
        <taxon>Mortierellales</taxon>
        <taxon>Mortierellaceae</taxon>
        <taxon>Linnemannia</taxon>
    </lineage>
</organism>
<feature type="compositionally biased region" description="Basic residues" evidence="1">
    <location>
        <begin position="139"/>
        <end position="149"/>
    </location>
</feature>
<feature type="compositionally biased region" description="Low complexity" evidence="1">
    <location>
        <begin position="103"/>
        <end position="129"/>
    </location>
</feature>
<dbReference type="EMBL" id="KV442097">
    <property type="protein sequence ID" value="OAQ24289.1"/>
    <property type="molecule type" value="Genomic_DNA"/>
</dbReference>
<evidence type="ECO:0000256" key="1">
    <source>
        <dbReference type="SAM" id="MobiDB-lite"/>
    </source>
</evidence>
<feature type="compositionally biased region" description="Polar residues" evidence="1">
    <location>
        <begin position="90"/>
        <end position="102"/>
    </location>
</feature>
<protein>
    <submittedName>
        <fullName evidence="2">Uncharacterized protein</fullName>
    </submittedName>
</protein>
<feature type="region of interest" description="Disordered" evidence="1">
    <location>
        <begin position="39"/>
        <end position="149"/>
    </location>
</feature>